<keyword evidence="2" id="KW-0963">Cytoplasm</keyword>
<dbReference type="GO" id="GO:0005737">
    <property type="term" value="C:cytoplasm"/>
    <property type="evidence" value="ECO:0007669"/>
    <property type="project" value="UniProtKB-SubCell"/>
</dbReference>
<feature type="domain" description="AB hydrolase-1" evidence="5">
    <location>
        <begin position="331"/>
        <end position="562"/>
    </location>
</feature>
<dbReference type="GO" id="GO:0016746">
    <property type="term" value="F:acyltransferase activity"/>
    <property type="evidence" value="ECO:0007669"/>
    <property type="project" value="UniProtKB-KW"/>
</dbReference>
<organism evidence="7 8">
    <name type="scientific">Allopontixanthobacter confluentis</name>
    <dbReference type="NCBI Taxonomy" id="1849021"/>
    <lineage>
        <taxon>Bacteria</taxon>
        <taxon>Pseudomonadati</taxon>
        <taxon>Pseudomonadota</taxon>
        <taxon>Alphaproteobacteria</taxon>
        <taxon>Sphingomonadales</taxon>
        <taxon>Erythrobacteraceae</taxon>
        <taxon>Allopontixanthobacter</taxon>
    </lineage>
</organism>
<sequence>MRPDMAGASKSDETFSELMQAQAQQMQAFWGQMLPMLMPAQMMPGMTSGQMAPDADAMAQWNDVAGRLHTMWADFQSSQTSAANPVAAMFDPAQWLGMAQKWYELMPMADPARQKQMVDDSVALWQSVLGQYRFGDDGTVDADSAPQLPRTDRRFADPKWQNQPVFALIHQTYLMLAERLNAMVDDIGGIDAAKREQLRFATSAMIDALSPANFPATNPLVLERTLESGGENLVKGMEHLMADLKRGQLTHTDPEAFTLGDNIAITPGKVVHETELYQLIQYSPTTDQVLETPLVIFPPWINRFYILDLNPKKSFVSWSAAQGITTFMVSWKSADASMKDVVWDDYIRAQMDAIDHVRARLKVKSVHTIGYCVAGTTLAATLAILARRGEADKVASATFFTAQVDFKQAGELLHFVDEAQIKAIDSMATDGYLDGRVMAATFNLLRGTDLIWNYVVNNYLLGEDYPAFDMLHWNGDVTNLPAKWHKSYLIDLYRDNRLVVPDSMSADGTPIDLTQVKTPCYIQAGKEDHIAPATSVWRIMDQFSGPMRFVLAGSGHIAGVVNPPAANKYQYWRNDKDVSSLDEFIAGAEEHKGSWWPDWFEWLTSVDSAKVPATGKRKPGAKGDIVIEDAPGRYVMTR</sequence>
<reference evidence="7 8" key="1">
    <citation type="submission" date="2019-12" db="EMBL/GenBank/DDBJ databases">
        <title>Genomic-based taxomic classification of the family Erythrobacteraceae.</title>
        <authorList>
            <person name="Xu L."/>
        </authorList>
    </citation>
    <scope>NUCLEOTIDE SEQUENCE [LARGE SCALE GENOMIC DNA]</scope>
    <source>
        <strain evidence="7 8">KCTC 52259</strain>
    </source>
</reference>
<dbReference type="InterPro" id="IPR029058">
    <property type="entry name" value="AB_hydrolase_fold"/>
</dbReference>
<dbReference type="NCBIfam" id="TIGR01838">
    <property type="entry name" value="PHA_synth_I"/>
    <property type="match status" value="1"/>
</dbReference>
<dbReference type="PANTHER" id="PTHR36837">
    <property type="entry name" value="POLY(3-HYDROXYALKANOATE) POLYMERASE SUBUNIT PHAC"/>
    <property type="match status" value="1"/>
</dbReference>
<dbReference type="RefSeq" id="WP_160602119.1">
    <property type="nucleotide sequence ID" value="NZ_WTYU01000002.1"/>
</dbReference>
<dbReference type="SUPFAM" id="SSF53474">
    <property type="entry name" value="alpha/beta-Hydrolases"/>
    <property type="match status" value="1"/>
</dbReference>
<name>A0A6L7GJZ1_9SPHN</name>
<keyword evidence="8" id="KW-1185">Reference proteome</keyword>
<evidence type="ECO:0000313" key="7">
    <source>
        <dbReference type="EMBL" id="MXP15624.1"/>
    </source>
</evidence>
<feature type="domain" description="Poly-beta-hydroxybutyrate polymerase N-terminal" evidence="6">
    <location>
        <begin position="152"/>
        <end position="318"/>
    </location>
</feature>
<comment type="caution">
    <text evidence="7">The sequence shown here is derived from an EMBL/GenBank/DDBJ whole genome shotgun (WGS) entry which is preliminary data.</text>
</comment>
<dbReference type="Gene3D" id="3.40.50.1820">
    <property type="entry name" value="alpha/beta hydrolase"/>
    <property type="match status" value="1"/>
</dbReference>
<evidence type="ECO:0000256" key="3">
    <source>
        <dbReference type="ARBA" id="ARBA00022679"/>
    </source>
</evidence>
<dbReference type="InterPro" id="IPR000073">
    <property type="entry name" value="AB_hydrolase_1"/>
</dbReference>
<evidence type="ECO:0000313" key="8">
    <source>
        <dbReference type="Proteomes" id="UP000473531"/>
    </source>
</evidence>
<keyword evidence="3" id="KW-0808">Transferase</keyword>
<dbReference type="InterPro" id="IPR010941">
    <property type="entry name" value="PhaC_N"/>
</dbReference>
<dbReference type="InterPro" id="IPR010963">
    <property type="entry name" value="PHA_synth_I"/>
</dbReference>
<comment type="subcellular location">
    <subcellularLocation>
        <location evidence="1">Cytoplasm</location>
    </subcellularLocation>
</comment>
<accession>A0A6L7GJZ1</accession>
<dbReference type="Pfam" id="PF07167">
    <property type="entry name" value="PhaC_N"/>
    <property type="match status" value="1"/>
</dbReference>
<dbReference type="InterPro" id="IPR051321">
    <property type="entry name" value="PHA/PHB_synthase"/>
</dbReference>
<dbReference type="AlphaFoldDB" id="A0A6L7GJZ1"/>
<gene>
    <name evidence="7" type="primary">phaC</name>
    <name evidence="7" type="ORF">GRI44_12775</name>
</gene>
<evidence type="ECO:0000259" key="6">
    <source>
        <dbReference type="Pfam" id="PF07167"/>
    </source>
</evidence>
<evidence type="ECO:0000259" key="5">
    <source>
        <dbReference type="Pfam" id="PF00561"/>
    </source>
</evidence>
<evidence type="ECO:0000256" key="2">
    <source>
        <dbReference type="ARBA" id="ARBA00022490"/>
    </source>
</evidence>
<dbReference type="Proteomes" id="UP000473531">
    <property type="component" value="Unassembled WGS sequence"/>
</dbReference>
<dbReference type="Pfam" id="PF00561">
    <property type="entry name" value="Abhydrolase_1"/>
    <property type="match status" value="1"/>
</dbReference>
<dbReference type="EMBL" id="WTYU01000002">
    <property type="protein sequence ID" value="MXP15624.1"/>
    <property type="molecule type" value="Genomic_DNA"/>
</dbReference>
<evidence type="ECO:0000256" key="4">
    <source>
        <dbReference type="ARBA" id="ARBA00023315"/>
    </source>
</evidence>
<dbReference type="GO" id="GO:0042619">
    <property type="term" value="P:poly-hydroxybutyrate biosynthetic process"/>
    <property type="evidence" value="ECO:0007669"/>
    <property type="project" value="InterPro"/>
</dbReference>
<dbReference type="PANTHER" id="PTHR36837:SF5">
    <property type="entry name" value="POLY-3-HYDROXYBUTYRATE SYNTHASE"/>
    <property type="match status" value="1"/>
</dbReference>
<dbReference type="OrthoDB" id="7208816at2"/>
<proteinExistence type="predicted"/>
<protein>
    <submittedName>
        <fullName evidence="7">Class I poly(R)-hydroxyalkanoic acid synthase</fullName>
    </submittedName>
</protein>
<evidence type="ECO:0000256" key="1">
    <source>
        <dbReference type="ARBA" id="ARBA00004496"/>
    </source>
</evidence>
<keyword evidence="4" id="KW-0012">Acyltransferase</keyword>